<dbReference type="Proteomes" id="UP000244406">
    <property type="component" value="Unassembled WGS sequence"/>
</dbReference>
<name>A0A2V1ADI7_9ASCO</name>
<dbReference type="GeneID" id="37003430"/>
<sequence>MQLNCKYENIFSLETRESLKTCENYSERFFKGYIEEFKTYLPGFWPKLEEAMKQNRRIYHLLIYFWLVLEQTPRDFYWEKRSQQLATKDEMGLWEEALTALGNNDSEWFSLVALYIRREFGREPSAPRG</sequence>
<dbReference type="VEuPathDB" id="FungiDB:CXQ87_003430"/>
<organism evidence="1 2">
    <name type="scientific">Candidozyma duobushaemuli</name>
    <dbReference type="NCBI Taxonomy" id="1231522"/>
    <lineage>
        <taxon>Eukaryota</taxon>
        <taxon>Fungi</taxon>
        <taxon>Dikarya</taxon>
        <taxon>Ascomycota</taxon>
        <taxon>Saccharomycotina</taxon>
        <taxon>Pichiomycetes</taxon>
        <taxon>Metschnikowiaceae</taxon>
        <taxon>Candidozyma</taxon>
    </lineage>
</organism>
<dbReference type="RefSeq" id="XP_025336524.1">
    <property type="nucleotide sequence ID" value="XM_025481906.1"/>
</dbReference>
<gene>
    <name evidence="1" type="ORF">CXQ87_003430</name>
</gene>
<comment type="caution">
    <text evidence="1">The sequence shown here is derived from an EMBL/GenBank/DDBJ whole genome shotgun (WGS) entry which is preliminary data.</text>
</comment>
<dbReference type="EMBL" id="PKFP01000003">
    <property type="protein sequence ID" value="PVH15584.1"/>
    <property type="molecule type" value="Genomic_DNA"/>
</dbReference>
<evidence type="ECO:0000313" key="1">
    <source>
        <dbReference type="EMBL" id="PVH15584.1"/>
    </source>
</evidence>
<proteinExistence type="predicted"/>
<protein>
    <submittedName>
        <fullName evidence="1">Uncharacterized protein</fullName>
    </submittedName>
</protein>
<accession>A0A2V1ADI7</accession>
<reference evidence="1 2" key="1">
    <citation type="submission" date="2017-12" db="EMBL/GenBank/DDBJ databases">
        <title>Genome Sequence of the Amphotericin B-resistant Candida duobushaemulonii strain, B09383.</title>
        <authorList>
            <person name="Chow N.A."/>
            <person name="Gade L."/>
            <person name="Batra D."/>
            <person name="Rowe L.A."/>
            <person name="Loparev V.N."/>
            <person name="Litvintseva A.P."/>
        </authorList>
    </citation>
    <scope>NUCLEOTIDE SEQUENCE [LARGE SCALE GENOMIC DNA]</scope>
    <source>
        <strain evidence="1 2">B09383</strain>
    </source>
</reference>
<evidence type="ECO:0000313" key="2">
    <source>
        <dbReference type="Proteomes" id="UP000244406"/>
    </source>
</evidence>
<keyword evidence="2" id="KW-1185">Reference proteome</keyword>
<dbReference type="AlphaFoldDB" id="A0A2V1ADI7"/>